<name>D6TUB8_KTERA</name>
<protein>
    <recommendedName>
        <fullName evidence="5">Nitroreductase family deazaflavin-dependent oxidoreductase</fullName>
    </recommendedName>
</protein>
<evidence type="ECO:0008006" key="5">
    <source>
        <dbReference type="Google" id="ProtNLM"/>
    </source>
</evidence>
<comment type="similarity">
    <text evidence="1">Belongs to the F420H(2)-dependent quinone reductase family.</text>
</comment>
<evidence type="ECO:0000256" key="2">
    <source>
        <dbReference type="ARBA" id="ARBA00049106"/>
    </source>
</evidence>
<dbReference type="PANTHER" id="PTHR39428:SF1">
    <property type="entry name" value="F420H(2)-DEPENDENT QUINONE REDUCTASE RV1261C"/>
    <property type="match status" value="1"/>
</dbReference>
<dbReference type="SUPFAM" id="SSF50475">
    <property type="entry name" value="FMN-binding split barrel"/>
    <property type="match status" value="1"/>
</dbReference>
<reference evidence="3 4" key="1">
    <citation type="journal article" date="2011" name="Stand. Genomic Sci.">
        <title>Non-contiguous finished genome sequence and contextual data of the filamentous soil bacterium Ktedonobacter racemifer type strain (SOSP1-21).</title>
        <authorList>
            <person name="Chang Y.J."/>
            <person name="Land M."/>
            <person name="Hauser L."/>
            <person name="Chertkov O."/>
            <person name="Del Rio T.G."/>
            <person name="Nolan M."/>
            <person name="Copeland A."/>
            <person name="Tice H."/>
            <person name="Cheng J.F."/>
            <person name="Lucas S."/>
            <person name="Han C."/>
            <person name="Goodwin L."/>
            <person name="Pitluck S."/>
            <person name="Ivanova N."/>
            <person name="Ovchinikova G."/>
            <person name="Pati A."/>
            <person name="Chen A."/>
            <person name="Palaniappan K."/>
            <person name="Mavromatis K."/>
            <person name="Liolios K."/>
            <person name="Brettin T."/>
            <person name="Fiebig A."/>
            <person name="Rohde M."/>
            <person name="Abt B."/>
            <person name="Goker M."/>
            <person name="Detter J.C."/>
            <person name="Woyke T."/>
            <person name="Bristow J."/>
            <person name="Eisen J.A."/>
            <person name="Markowitz V."/>
            <person name="Hugenholtz P."/>
            <person name="Kyrpides N.C."/>
            <person name="Klenk H.P."/>
            <person name="Lapidus A."/>
        </authorList>
    </citation>
    <scope>NUCLEOTIDE SEQUENCE [LARGE SCALE GENOMIC DNA]</scope>
    <source>
        <strain evidence="4">DSM 44963</strain>
    </source>
</reference>
<dbReference type="AlphaFoldDB" id="D6TUB8"/>
<dbReference type="GO" id="GO:0005886">
    <property type="term" value="C:plasma membrane"/>
    <property type="evidence" value="ECO:0007669"/>
    <property type="project" value="TreeGrafter"/>
</dbReference>
<dbReference type="eggNOG" id="COG3945">
    <property type="taxonomic scope" value="Bacteria"/>
</dbReference>
<dbReference type="InterPro" id="IPR012349">
    <property type="entry name" value="Split_barrel_FMN-bd"/>
</dbReference>
<dbReference type="OrthoDB" id="162096at2"/>
<evidence type="ECO:0000313" key="4">
    <source>
        <dbReference type="Proteomes" id="UP000004508"/>
    </source>
</evidence>
<keyword evidence="4" id="KW-1185">Reference proteome</keyword>
<dbReference type="PANTHER" id="PTHR39428">
    <property type="entry name" value="F420H(2)-DEPENDENT QUINONE REDUCTASE RV1261C"/>
    <property type="match status" value="1"/>
</dbReference>
<dbReference type="Proteomes" id="UP000004508">
    <property type="component" value="Unassembled WGS sequence"/>
</dbReference>
<proteinExistence type="inferred from homology"/>
<evidence type="ECO:0000313" key="3">
    <source>
        <dbReference type="EMBL" id="EFH85215.1"/>
    </source>
</evidence>
<organism evidence="3 4">
    <name type="scientific">Ktedonobacter racemifer DSM 44963</name>
    <dbReference type="NCBI Taxonomy" id="485913"/>
    <lineage>
        <taxon>Bacteria</taxon>
        <taxon>Bacillati</taxon>
        <taxon>Chloroflexota</taxon>
        <taxon>Ktedonobacteria</taxon>
        <taxon>Ktedonobacterales</taxon>
        <taxon>Ktedonobacteraceae</taxon>
        <taxon>Ktedonobacter</taxon>
    </lineage>
</organism>
<gene>
    <name evidence="3" type="ORF">Krac_6390</name>
</gene>
<comment type="catalytic activity">
    <reaction evidence="2">
        <text>oxidized coenzyme F420-(gamma-L-Glu)(n) + a quinol + H(+) = reduced coenzyme F420-(gamma-L-Glu)(n) + a quinone</text>
        <dbReference type="Rhea" id="RHEA:39663"/>
        <dbReference type="Rhea" id="RHEA-COMP:12939"/>
        <dbReference type="Rhea" id="RHEA-COMP:14378"/>
        <dbReference type="ChEBI" id="CHEBI:15378"/>
        <dbReference type="ChEBI" id="CHEBI:24646"/>
        <dbReference type="ChEBI" id="CHEBI:132124"/>
        <dbReference type="ChEBI" id="CHEBI:133980"/>
        <dbReference type="ChEBI" id="CHEBI:139511"/>
    </reaction>
</comment>
<dbReference type="GO" id="GO:0016491">
    <property type="term" value="F:oxidoreductase activity"/>
    <property type="evidence" value="ECO:0007669"/>
    <property type="project" value="InterPro"/>
</dbReference>
<dbReference type="EMBL" id="ADVG01000003">
    <property type="protein sequence ID" value="EFH85215.1"/>
    <property type="molecule type" value="Genomic_DNA"/>
</dbReference>
<dbReference type="RefSeq" id="WP_007917330.1">
    <property type="nucleotide sequence ID" value="NZ_ADVG01000003.1"/>
</dbReference>
<dbReference type="NCBIfam" id="TIGR00026">
    <property type="entry name" value="hi_GC_TIGR00026"/>
    <property type="match status" value="1"/>
</dbReference>
<dbReference type="Gene3D" id="2.30.110.10">
    <property type="entry name" value="Electron Transport, Fmn-binding Protein, Chain A"/>
    <property type="match status" value="1"/>
</dbReference>
<dbReference type="InParanoid" id="D6TUB8"/>
<dbReference type="InterPro" id="IPR004378">
    <property type="entry name" value="F420H2_quin_Rdtase"/>
</dbReference>
<comment type="caution">
    <text evidence="3">The sequence shown here is derived from an EMBL/GenBank/DDBJ whole genome shotgun (WGS) entry which is preliminary data.</text>
</comment>
<dbReference type="GO" id="GO:0070967">
    <property type="term" value="F:coenzyme F420 binding"/>
    <property type="evidence" value="ECO:0007669"/>
    <property type="project" value="TreeGrafter"/>
</dbReference>
<evidence type="ECO:0000256" key="1">
    <source>
        <dbReference type="ARBA" id="ARBA00008710"/>
    </source>
</evidence>
<sequence>MSQYNNFNQNTIDEFRSNNGKVGGYFANATLLLLTTVGAKSGQSRTTPVAYVTDGDRLVIIASKGGAPSNPDWYYNLLANPVATVEVGTERFQVRTSSTAEPERSQLYAKMVEMMPGFAEYERKTSRKIPVLTLERIASAQ</sequence>
<dbReference type="STRING" id="485913.Krac_6390"/>
<accession>D6TUB8</accession>
<dbReference type="Pfam" id="PF04075">
    <property type="entry name" value="F420H2_quin_red"/>
    <property type="match status" value="1"/>
</dbReference>